<sequence length="280" mass="31005">MGSSQSTLSDKPWRDVTWGGKQDLLDLVKGFKPSTDEVNHVRILLYGPVGAGKSSFVNSVSTVVRERSAIPAAVSTISGASFTVEYKTHKIRKGAPKEYYPFVFNDIMGLESGDDVGVRAEDIRLAMMGHVRDGYKFNPVSTLSESNTQFYNSSPSANDKVHLLVCVLSANSPEIKPSVIQKMKEIREAARDLGIPQVAIATHIDLIAKEVEKDVKNVFRSEYLKQKMSEFSSTVGIPMNCIFPLKNYCNGVENEDDMDTLILTALKHMLNYADDFVDTL</sequence>
<reference evidence="1" key="2">
    <citation type="submission" date="2025-09" db="UniProtKB">
        <authorList>
            <consortium name="Ensembl"/>
        </authorList>
    </citation>
    <scope>IDENTIFICATION</scope>
</reference>
<proteinExistence type="predicted"/>
<accession>A0A8C6WJB0</accession>
<keyword evidence="2" id="KW-1185">Reference proteome</keyword>
<name>A0A8C6WJB0_9GOBI</name>
<evidence type="ECO:0000313" key="1">
    <source>
        <dbReference type="Ensembl" id="ENSNMLP00000011104.1"/>
    </source>
</evidence>
<dbReference type="Proteomes" id="UP000694523">
    <property type="component" value="Unplaced"/>
</dbReference>
<dbReference type="Gene3D" id="3.40.50.300">
    <property type="entry name" value="P-loop containing nucleotide triphosphate hydrolases"/>
    <property type="match status" value="1"/>
</dbReference>
<dbReference type="Ensembl" id="ENSNMLT00000012560.1">
    <property type="protein sequence ID" value="ENSNMLP00000011104.1"/>
    <property type="gene ID" value="ENSNMLG00000007627.1"/>
</dbReference>
<dbReference type="PANTHER" id="PTHR14241:SF1">
    <property type="entry name" value="INTERFERON-INDUCED PROTEIN 44-RELATED"/>
    <property type="match status" value="1"/>
</dbReference>
<evidence type="ECO:0000313" key="2">
    <source>
        <dbReference type="Proteomes" id="UP000694523"/>
    </source>
</evidence>
<dbReference type="AlphaFoldDB" id="A0A8C6WJB0"/>
<dbReference type="InterPro" id="IPR027417">
    <property type="entry name" value="P-loop_NTPase"/>
</dbReference>
<dbReference type="SUPFAM" id="SSF52540">
    <property type="entry name" value="P-loop containing nucleoside triphosphate hydrolases"/>
    <property type="match status" value="1"/>
</dbReference>
<dbReference type="CDD" id="cd00882">
    <property type="entry name" value="Ras_like_GTPase"/>
    <property type="match status" value="1"/>
</dbReference>
<reference evidence="1" key="1">
    <citation type="submission" date="2025-08" db="UniProtKB">
        <authorList>
            <consortium name="Ensembl"/>
        </authorList>
    </citation>
    <scope>IDENTIFICATION</scope>
</reference>
<organism evidence="1 2">
    <name type="scientific">Neogobius melanostomus</name>
    <name type="common">round goby</name>
    <dbReference type="NCBI Taxonomy" id="47308"/>
    <lineage>
        <taxon>Eukaryota</taxon>
        <taxon>Metazoa</taxon>
        <taxon>Chordata</taxon>
        <taxon>Craniata</taxon>
        <taxon>Vertebrata</taxon>
        <taxon>Euteleostomi</taxon>
        <taxon>Actinopterygii</taxon>
        <taxon>Neopterygii</taxon>
        <taxon>Teleostei</taxon>
        <taxon>Neoteleostei</taxon>
        <taxon>Acanthomorphata</taxon>
        <taxon>Gobiaria</taxon>
        <taxon>Gobiiformes</taxon>
        <taxon>Gobioidei</taxon>
        <taxon>Gobiidae</taxon>
        <taxon>Benthophilinae</taxon>
        <taxon>Neogobiini</taxon>
        <taxon>Neogobius</taxon>
    </lineage>
</organism>
<protein>
    <recommendedName>
        <fullName evidence="3">G domain-containing protein</fullName>
    </recommendedName>
</protein>
<dbReference type="PANTHER" id="PTHR14241">
    <property type="entry name" value="INTERFERON-INDUCED PROTEIN 44"/>
    <property type="match status" value="1"/>
</dbReference>
<dbReference type="GO" id="GO:0006955">
    <property type="term" value="P:immune response"/>
    <property type="evidence" value="ECO:0007669"/>
    <property type="project" value="TreeGrafter"/>
</dbReference>
<evidence type="ECO:0008006" key="3">
    <source>
        <dbReference type="Google" id="ProtNLM"/>
    </source>
</evidence>